<evidence type="ECO:0000256" key="3">
    <source>
        <dbReference type="ARBA" id="ARBA00022737"/>
    </source>
</evidence>
<comment type="subcellular location">
    <subcellularLocation>
        <location evidence="1">Nucleus</location>
    </subcellularLocation>
</comment>
<dbReference type="Gene3D" id="3.30.160.60">
    <property type="entry name" value="Classic Zinc Finger"/>
    <property type="match status" value="7"/>
</dbReference>
<accession>A0A1B6ICT9</accession>
<feature type="domain" description="C2H2-type" evidence="13">
    <location>
        <begin position="357"/>
        <end position="380"/>
    </location>
</feature>
<feature type="coiled-coil region" evidence="11">
    <location>
        <begin position="121"/>
        <end position="148"/>
    </location>
</feature>
<keyword evidence="9" id="KW-0539">Nucleus</keyword>
<dbReference type="PANTHER" id="PTHR24384:SF189">
    <property type="entry name" value="C2H2-TYPE DOMAIN-CONTAINING PROTEIN-RELATED"/>
    <property type="match status" value="1"/>
</dbReference>
<dbReference type="Pfam" id="PF00096">
    <property type="entry name" value="zf-C2H2"/>
    <property type="match status" value="3"/>
</dbReference>
<keyword evidence="2" id="KW-0479">Metal-binding</keyword>
<dbReference type="SMART" id="SM00355">
    <property type="entry name" value="ZnF_C2H2"/>
    <property type="match status" value="15"/>
</dbReference>
<keyword evidence="11" id="KW-0175">Coiled coil</keyword>
<evidence type="ECO:0000256" key="6">
    <source>
        <dbReference type="ARBA" id="ARBA00023015"/>
    </source>
</evidence>
<feature type="domain" description="C2H2-type" evidence="13">
    <location>
        <begin position="389"/>
        <end position="417"/>
    </location>
</feature>
<reference evidence="14" key="1">
    <citation type="submission" date="2015-11" db="EMBL/GenBank/DDBJ databases">
        <title>De novo transcriptome assembly of four potential Pierce s Disease insect vectors from Arizona vineyards.</title>
        <authorList>
            <person name="Tassone E.E."/>
        </authorList>
    </citation>
    <scope>NUCLEOTIDE SEQUENCE</scope>
</reference>
<keyword evidence="3" id="KW-0677">Repeat</keyword>
<feature type="domain" description="C2H2-type" evidence="13">
    <location>
        <begin position="220"/>
        <end position="247"/>
    </location>
</feature>
<dbReference type="InterPro" id="IPR036236">
    <property type="entry name" value="Znf_C2H2_sf"/>
</dbReference>
<keyword evidence="7" id="KW-0238">DNA-binding</keyword>
<feature type="domain" description="C2H2-type" evidence="13">
    <location>
        <begin position="418"/>
        <end position="448"/>
    </location>
</feature>
<evidence type="ECO:0000256" key="1">
    <source>
        <dbReference type="ARBA" id="ARBA00004123"/>
    </source>
</evidence>
<gene>
    <name evidence="14" type="ORF">g.28493</name>
</gene>
<evidence type="ECO:0000256" key="7">
    <source>
        <dbReference type="ARBA" id="ARBA00023125"/>
    </source>
</evidence>
<dbReference type="PROSITE" id="PS50157">
    <property type="entry name" value="ZINC_FINGER_C2H2_2"/>
    <property type="match status" value="12"/>
</dbReference>
<feature type="domain" description="C2H2-type" evidence="13">
    <location>
        <begin position="510"/>
        <end position="538"/>
    </location>
</feature>
<feature type="region of interest" description="Disordered" evidence="12">
    <location>
        <begin position="604"/>
        <end position="630"/>
    </location>
</feature>
<dbReference type="GO" id="GO:0005634">
    <property type="term" value="C:nucleus"/>
    <property type="evidence" value="ECO:0007669"/>
    <property type="project" value="UniProtKB-SubCell"/>
</dbReference>
<evidence type="ECO:0000256" key="12">
    <source>
        <dbReference type="SAM" id="MobiDB-lite"/>
    </source>
</evidence>
<evidence type="ECO:0000256" key="10">
    <source>
        <dbReference type="PROSITE-ProRule" id="PRU00042"/>
    </source>
</evidence>
<dbReference type="GO" id="GO:0000981">
    <property type="term" value="F:DNA-binding transcription factor activity, RNA polymerase II-specific"/>
    <property type="evidence" value="ECO:0007669"/>
    <property type="project" value="TreeGrafter"/>
</dbReference>
<dbReference type="PANTHER" id="PTHR24384">
    <property type="entry name" value="FINGER PUTATIVE TRANSCRIPTION FACTOR FAMILY-RELATED"/>
    <property type="match status" value="1"/>
</dbReference>
<dbReference type="GO" id="GO:0008270">
    <property type="term" value="F:zinc ion binding"/>
    <property type="evidence" value="ECO:0007669"/>
    <property type="project" value="UniProtKB-KW"/>
</dbReference>
<feature type="domain" description="C2H2-type" evidence="13">
    <location>
        <begin position="539"/>
        <end position="567"/>
    </location>
</feature>
<keyword evidence="8" id="KW-0804">Transcription</keyword>
<dbReference type="EMBL" id="GECU01022965">
    <property type="protein sequence ID" value="JAS84741.1"/>
    <property type="molecule type" value="Transcribed_RNA"/>
</dbReference>
<dbReference type="PROSITE" id="PS00028">
    <property type="entry name" value="ZINC_FINGER_C2H2_1"/>
    <property type="match status" value="9"/>
</dbReference>
<sequence length="773" mass="88607">MSDSNPIIALNDFKKQLDTLSQSLDHFDPEERSKALDLLQECIQGLESKESFSLAEDLSEGVMGSINEITEKEDNVVFTTLSEDNMCEDKHFSEMKKNLFGEVNSTVSDLNVSKNSEVSSMEDYRGELSTSDEKVEEEELEYNAQSEEECESQSEEDWKSVLKCPKCGDEHESKLDFLAHLQTHSGKSKPCVDCHKVFQNSITFKVHKQLQMCSSTSKMYKCKLCNKTLYAGSQYSAHLSAHKRNQCKTCGDHFAKRKHLQAHAMNVHNVSLNKDMFRCDVCERTFSQRRSLAYHYQIAHPDTTVCTVCLEIFGSQEELQDHQTIHKQQQLISCDQCDQQFSRRQQYLAHLKEHEKYKCLNCNESFSAKKRAEKHAREGHEVSGLELQLQCAQCGQMFCSQKLLKSHTEQYHSGSKSLTCDKCKRTFKHERYFKSHLETEEHLRGEEPKAILVCKECKKTFTNKSNLRIHISRMHRADLKEHACTLCPYKTKVQTNLKRHLAFHLEKPQFICDKCGAQMQSKNALHEHHQLVHNENKYFSCEKCGKLFSRSSDLKRHLSNTHSDTPLYACHCGSNYTTLSNLRRHQLLSHGEVDIKQKRLKKLFPSENKDPPKKKVKKEKVKKESVSSKSEELLIKPDMSDISPDIPETNTVVMMGDQHPEELLQVAYNMDFASDDKSHVVYAQNLDMSNLHVVESMIHLDGDPDKQGASVLINVRNVFANDYMIPASMETSIVNPLGDTLADTTHHIAVSHHKADVMSGLQDYIIPNDLNFL</sequence>
<feature type="compositionally biased region" description="Basic and acidic residues" evidence="12">
    <location>
        <begin position="621"/>
        <end position="630"/>
    </location>
</feature>
<evidence type="ECO:0000256" key="9">
    <source>
        <dbReference type="ARBA" id="ARBA00023242"/>
    </source>
</evidence>
<feature type="domain" description="C2H2-type" evidence="13">
    <location>
        <begin position="452"/>
        <end position="480"/>
    </location>
</feature>
<dbReference type="SUPFAM" id="SSF57667">
    <property type="entry name" value="beta-beta-alpha zinc fingers"/>
    <property type="match status" value="6"/>
</dbReference>
<feature type="domain" description="C2H2-type" evidence="13">
    <location>
        <begin position="162"/>
        <end position="189"/>
    </location>
</feature>
<feature type="domain" description="C2H2-type" evidence="13">
    <location>
        <begin position="245"/>
        <end position="268"/>
    </location>
</feature>
<organism evidence="14">
    <name type="scientific">Homalodisca liturata</name>
    <dbReference type="NCBI Taxonomy" id="320908"/>
    <lineage>
        <taxon>Eukaryota</taxon>
        <taxon>Metazoa</taxon>
        <taxon>Ecdysozoa</taxon>
        <taxon>Arthropoda</taxon>
        <taxon>Hexapoda</taxon>
        <taxon>Insecta</taxon>
        <taxon>Pterygota</taxon>
        <taxon>Neoptera</taxon>
        <taxon>Paraneoptera</taxon>
        <taxon>Hemiptera</taxon>
        <taxon>Auchenorrhyncha</taxon>
        <taxon>Membracoidea</taxon>
        <taxon>Cicadellidae</taxon>
        <taxon>Cicadellinae</taxon>
        <taxon>Proconiini</taxon>
        <taxon>Homalodisca</taxon>
    </lineage>
</organism>
<protein>
    <recommendedName>
        <fullName evidence="13">C2H2-type domain-containing protein</fullName>
    </recommendedName>
</protein>
<name>A0A1B6ICT9_9HEMI</name>
<dbReference type="GO" id="GO:0000978">
    <property type="term" value="F:RNA polymerase II cis-regulatory region sequence-specific DNA binding"/>
    <property type="evidence" value="ECO:0007669"/>
    <property type="project" value="TreeGrafter"/>
</dbReference>
<dbReference type="AlphaFoldDB" id="A0A1B6ICT9"/>
<evidence type="ECO:0000313" key="14">
    <source>
        <dbReference type="EMBL" id="JAS84741.1"/>
    </source>
</evidence>
<feature type="domain" description="C2H2-type" evidence="13">
    <location>
        <begin position="304"/>
        <end position="331"/>
    </location>
</feature>
<feature type="domain" description="C2H2-type" evidence="13">
    <location>
        <begin position="277"/>
        <end position="300"/>
    </location>
</feature>
<keyword evidence="5" id="KW-0862">Zinc</keyword>
<proteinExistence type="predicted"/>
<evidence type="ECO:0000256" key="8">
    <source>
        <dbReference type="ARBA" id="ARBA00023163"/>
    </source>
</evidence>
<keyword evidence="4 10" id="KW-0863">Zinc-finger</keyword>
<dbReference type="InterPro" id="IPR050752">
    <property type="entry name" value="C2H2-ZF_domain"/>
</dbReference>
<dbReference type="InterPro" id="IPR013087">
    <property type="entry name" value="Znf_C2H2_type"/>
</dbReference>
<evidence type="ECO:0000256" key="5">
    <source>
        <dbReference type="ARBA" id="ARBA00022833"/>
    </source>
</evidence>
<evidence type="ECO:0000256" key="2">
    <source>
        <dbReference type="ARBA" id="ARBA00022723"/>
    </source>
</evidence>
<evidence type="ECO:0000256" key="11">
    <source>
        <dbReference type="SAM" id="Coils"/>
    </source>
</evidence>
<keyword evidence="6" id="KW-0805">Transcription regulation</keyword>
<feature type="domain" description="C2H2-type" evidence="13">
    <location>
        <begin position="332"/>
        <end position="359"/>
    </location>
</feature>
<evidence type="ECO:0000259" key="13">
    <source>
        <dbReference type="PROSITE" id="PS50157"/>
    </source>
</evidence>
<evidence type="ECO:0000256" key="4">
    <source>
        <dbReference type="ARBA" id="ARBA00022771"/>
    </source>
</evidence>